<dbReference type="Proteomes" id="UP000053676">
    <property type="component" value="Unassembled WGS sequence"/>
</dbReference>
<dbReference type="AlphaFoldDB" id="W2SQS1"/>
<reference evidence="2" key="1">
    <citation type="journal article" date="2014" name="Nat. Genet.">
        <title>Genome of the human hookworm Necator americanus.</title>
        <authorList>
            <person name="Tang Y.T."/>
            <person name="Gao X."/>
            <person name="Rosa B.A."/>
            <person name="Abubucker S."/>
            <person name="Hallsworth-Pepin K."/>
            <person name="Martin J."/>
            <person name="Tyagi R."/>
            <person name="Heizer E."/>
            <person name="Zhang X."/>
            <person name="Bhonagiri-Palsikar V."/>
            <person name="Minx P."/>
            <person name="Warren W.C."/>
            <person name="Wang Q."/>
            <person name="Zhan B."/>
            <person name="Hotez P.J."/>
            <person name="Sternberg P.W."/>
            <person name="Dougall A."/>
            <person name="Gaze S.T."/>
            <person name="Mulvenna J."/>
            <person name="Sotillo J."/>
            <person name="Ranganathan S."/>
            <person name="Rabelo E.M."/>
            <person name="Wilson R.K."/>
            <person name="Felgner P.L."/>
            <person name="Bethony J."/>
            <person name="Hawdon J.M."/>
            <person name="Gasser R.B."/>
            <person name="Loukas A."/>
            <person name="Mitreva M."/>
        </authorList>
    </citation>
    <scope>NUCLEOTIDE SEQUENCE [LARGE SCALE GENOMIC DNA]</scope>
</reference>
<proteinExistence type="predicted"/>
<accession>W2SQS1</accession>
<organism evidence="1 2">
    <name type="scientific">Necator americanus</name>
    <name type="common">Human hookworm</name>
    <dbReference type="NCBI Taxonomy" id="51031"/>
    <lineage>
        <taxon>Eukaryota</taxon>
        <taxon>Metazoa</taxon>
        <taxon>Ecdysozoa</taxon>
        <taxon>Nematoda</taxon>
        <taxon>Chromadorea</taxon>
        <taxon>Rhabditida</taxon>
        <taxon>Rhabditina</taxon>
        <taxon>Rhabditomorpha</taxon>
        <taxon>Strongyloidea</taxon>
        <taxon>Ancylostomatidae</taxon>
        <taxon>Bunostominae</taxon>
        <taxon>Necator</taxon>
    </lineage>
</organism>
<name>W2SQS1_NECAM</name>
<evidence type="ECO:0000313" key="1">
    <source>
        <dbReference type="EMBL" id="ETN71833.1"/>
    </source>
</evidence>
<dbReference type="EMBL" id="KI666719">
    <property type="protein sequence ID" value="ETN71833.1"/>
    <property type="molecule type" value="Genomic_DNA"/>
</dbReference>
<evidence type="ECO:0000313" key="2">
    <source>
        <dbReference type="Proteomes" id="UP000053676"/>
    </source>
</evidence>
<sequence length="149" mass="17576">MDIFRVSSIRIVAAAKNIDPDIEQLISIMRQCFRLLTSSWKFLPNRDRILFKDKKEAFWDYWKVTGASLLFHIGYALVIVEFAFPTPDIIYDVKRLISPDFDLYCQYGDKAEYRLELSNRIRSLQKEQERMKYEDAVRKPPEARFGGAV</sequence>
<dbReference type="KEGG" id="nai:NECAME_04577"/>
<dbReference type="OrthoDB" id="5796838at2759"/>
<protein>
    <submittedName>
        <fullName evidence="1">Uncharacterized protein</fullName>
    </submittedName>
</protein>
<keyword evidence="2" id="KW-1185">Reference proteome</keyword>
<dbReference type="OMA" id="PDFDLYC"/>
<gene>
    <name evidence="1" type="ORF">NECAME_04577</name>
</gene>